<dbReference type="PANTHER" id="PTHR10009">
    <property type="entry name" value="PROTEIN YELLOW-RELATED"/>
    <property type="match status" value="1"/>
</dbReference>
<evidence type="ECO:0000256" key="2">
    <source>
        <dbReference type="ARBA" id="ARBA00009127"/>
    </source>
</evidence>
<proteinExistence type="inferred from homology"/>
<keyword evidence="4" id="KW-1133">Transmembrane helix</keyword>
<evidence type="ECO:0000256" key="1">
    <source>
        <dbReference type="ARBA" id="ARBA00004613"/>
    </source>
</evidence>
<dbReference type="InterPro" id="IPR017996">
    <property type="entry name" value="MRJP/yellow-related"/>
</dbReference>
<dbReference type="Pfam" id="PF03022">
    <property type="entry name" value="MRJP"/>
    <property type="match status" value="1"/>
</dbReference>
<keyword evidence="3" id="KW-0964">Secreted</keyword>
<accession>A0A0B7AK43</accession>
<keyword evidence="4" id="KW-0472">Membrane</keyword>
<organism evidence="5">
    <name type="scientific">Arion vulgaris</name>
    <dbReference type="NCBI Taxonomy" id="1028688"/>
    <lineage>
        <taxon>Eukaryota</taxon>
        <taxon>Metazoa</taxon>
        <taxon>Spiralia</taxon>
        <taxon>Lophotrochozoa</taxon>
        <taxon>Mollusca</taxon>
        <taxon>Gastropoda</taxon>
        <taxon>Heterobranchia</taxon>
        <taxon>Euthyneura</taxon>
        <taxon>Panpulmonata</taxon>
        <taxon>Eupulmonata</taxon>
        <taxon>Stylommatophora</taxon>
        <taxon>Helicina</taxon>
        <taxon>Arionoidea</taxon>
        <taxon>Arionidae</taxon>
        <taxon>Arion</taxon>
    </lineage>
</organism>
<dbReference type="SUPFAM" id="SSF63829">
    <property type="entry name" value="Calcium-dependent phosphotriesterase"/>
    <property type="match status" value="1"/>
</dbReference>
<evidence type="ECO:0008006" key="6">
    <source>
        <dbReference type="Google" id="ProtNLM"/>
    </source>
</evidence>
<sequence length="484" mass="55120">RKITEYKQTEEISGVKIIFWGNEVRDHERHSGFLSACFFLIITYARAQKFGDAVLMYQWNRLEFDWQSNAQKEDALLNETYIPERSLLAGVKLYKGQVYLTTPRWRWPNGIPVVLARVVKVNNKDILRPYPNWEAQKQGDCNALQYVQSMEIDPNTGLMYVIDTGRIAHSINLCPAKIVVYDLKNDNMVDKYEFPDSVVNSSSCFLNDLVLDYIDGVASYVYISNTFESTIVVYNIRARSSYKIAHPTMGPEGNNSEYITINGVTYNFPMPVNGIAMSYDFNYVYYSSLAGYNLHQVPTATLRNINAGTAGIRTVGRKTSQTDGLAHGEKYLYYGAIGLSAVYYWDKVKDLYDQKISEGQVKMITQVELKGDNRTMEWPDTFAFDGEGWLWVVTSRLQVYWMQSGLPETGDPYLRIWKIYVNESSYLDKADLRTKTSSAVTTAGTGNNGGNNARTIFPFMMETRASLFLIVFISLCTFITSLVI</sequence>
<comment type="subcellular location">
    <subcellularLocation>
        <location evidence="1">Secreted</location>
    </subcellularLocation>
</comment>
<dbReference type="Gene3D" id="2.120.10.30">
    <property type="entry name" value="TolB, C-terminal domain"/>
    <property type="match status" value="1"/>
</dbReference>
<feature type="non-terminal residue" evidence="5">
    <location>
        <position position="1"/>
    </location>
</feature>
<dbReference type="PANTHER" id="PTHR10009:SF18">
    <property type="entry name" value="PROTEIN YELLOW-LIKE PROTEIN"/>
    <property type="match status" value="1"/>
</dbReference>
<comment type="similarity">
    <text evidence="2">Belongs to the major royal jelly protein family.</text>
</comment>
<name>A0A0B7AK43_9EUPU</name>
<keyword evidence="4" id="KW-0812">Transmembrane</keyword>
<dbReference type="GO" id="GO:0005576">
    <property type="term" value="C:extracellular region"/>
    <property type="evidence" value="ECO:0007669"/>
    <property type="project" value="UniProtKB-SubCell"/>
</dbReference>
<evidence type="ECO:0000313" key="5">
    <source>
        <dbReference type="EMBL" id="CEK80295.1"/>
    </source>
</evidence>
<evidence type="ECO:0000256" key="3">
    <source>
        <dbReference type="ARBA" id="ARBA00022525"/>
    </source>
</evidence>
<reference evidence="5" key="1">
    <citation type="submission" date="2014-12" db="EMBL/GenBank/DDBJ databases">
        <title>Insight into the proteome of Arion vulgaris.</title>
        <authorList>
            <person name="Aradska J."/>
            <person name="Bulat T."/>
            <person name="Smidak R."/>
            <person name="Sarate P."/>
            <person name="Gangsoo J."/>
            <person name="Sialana F."/>
            <person name="Bilban M."/>
            <person name="Lubec G."/>
        </authorList>
    </citation>
    <scope>NUCLEOTIDE SEQUENCE</scope>
    <source>
        <tissue evidence="5">Skin</tissue>
    </source>
</reference>
<feature type="transmembrane region" description="Helical" evidence="4">
    <location>
        <begin position="465"/>
        <end position="483"/>
    </location>
</feature>
<evidence type="ECO:0000256" key="4">
    <source>
        <dbReference type="SAM" id="Phobius"/>
    </source>
</evidence>
<dbReference type="EMBL" id="HACG01033430">
    <property type="protein sequence ID" value="CEK80295.1"/>
    <property type="molecule type" value="Transcribed_RNA"/>
</dbReference>
<dbReference type="InterPro" id="IPR011042">
    <property type="entry name" value="6-blade_b-propeller_TolB-like"/>
</dbReference>
<gene>
    <name evidence="5" type="primary">ORF120180</name>
</gene>
<dbReference type="AlphaFoldDB" id="A0A0B7AK43"/>
<protein>
    <recommendedName>
        <fullName evidence="6">Bee-milk protein</fullName>
    </recommendedName>
</protein>